<feature type="coiled-coil region" evidence="1">
    <location>
        <begin position="246"/>
        <end position="315"/>
    </location>
</feature>
<evidence type="ECO:0000256" key="1">
    <source>
        <dbReference type="SAM" id="Coils"/>
    </source>
</evidence>
<dbReference type="InterPro" id="IPR001668">
    <property type="entry name" value="Mob_Pre"/>
</dbReference>
<protein>
    <submittedName>
        <fullName evidence="2">Uncharacterized protein</fullName>
    </submittedName>
</protein>
<dbReference type="GO" id="GO:0003677">
    <property type="term" value="F:DNA binding"/>
    <property type="evidence" value="ECO:0007669"/>
    <property type="project" value="InterPro"/>
</dbReference>
<dbReference type="AlphaFoldDB" id="A0A0B2V2V4"/>
<dbReference type="Gene3D" id="3.30.930.30">
    <property type="match status" value="1"/>
</dbReference>
<dbReference type="Pfam" id="PF01076">
    <property type="entry name" value="Mob_Pre"/>
    <property type="match status" value="1"/>
</dbReference>
<accession>A0A0B2V2V4</accession>
<gene>
    <name evidence="2" type="ORF">Tcan_09509</name>
</gene>
<name>A0A0B2V2V4_TOXCA</name>
<evidence type="ECO:0000313" key="2">
    <source>
        <dbReference type="EMBL" id="KHN75360.1"/>
    </source>
</evidence>
<evidence type="ECO:0000313" key="3">
    <source>
        <dbReference type="Proteomes" id="UP000031036"/>
    </source>
</evidence>
<sequence length="571" mass="66810">MGRISMPQGKGSQLHNRRDYEKIGREIPDNINTLMTHENVTIVDKDIRTAYKEIFGEVLQEYNSRQKRSDRKIDDYYEHILKSKNGEKPFYEDVLQWGRMEDFRAEPQLREKAKECLVEYARTFEARNPNLKLIGAYVHMDEASPHLHVDYIPVARGYKTGLQARNSLDKAMKQMGYTPVKESRKNNATKLWKENERAYFGELCRSKGLKVEAERSLRRKQFTVSEYKEAQNEMLEEIKADVLPVIENYNARKNEALNAAIQAKGKAQAEKARYESFKVLADEQAKLIDETSNRIQEKSAELDEKLEKLSALNELSEKVDNAHTLREQKYIIENHVIEPKKSLFGKIEATERTGVFIQGLNKEQVQNIFSRYIFNKSIEDTYNSMKSWVQEQKDKIDKYYKDLNARIKVLTRQKDTLTAEIENIKQLRHSLEPLRKEIANLQKSKDILTRDIRRIYNEKYTVKPIKSSNDLWYLASNNRLGLEYDDGHIELIKTSGPTSNKLSPEYERDIRAGICRMIEYIPEPKIQIPQRILDELIDKIDKTKPISQDVANLINQSDEVEEVIQQHHLHL</sequence>
<organism evidence="2 3">
    <name type="scientific">Toxocara canis</name>
    <name type="common">Canine roundworm</name>
    <dbReference type="NCBI Taxonomy" id="6265"/>
    <lineage>
        <taxon>Eukaryota</taxon>
        <taxon>Metazoa</taxon>
        <taxon>Ecdysozoa</taxon>
        <taxon>Nematoda</taxon>
        <taxon>Chromadorea</taxon>
        <taxon>Rhabditida</taxon>
        <taxon>Spirurina</taxon>
        <taxon>Ascaridomorpha</taxon>
        <taxon>Ascaridoidea</taxon>
        <taxon>Toxocaridae</taxon>
        <taxon>Toxocara</taxon>
    </lineage>
</organism>
<keyword evidence="3" id="KW-1185">Reference proteome</keyword>
<reference evidence="2 3" key="1">
    <citation type="submission" date="2014-11" db="EMBL/GenBank/DDBJ databases">
        <title>Genetic blueprint of the zoonotic pathogen Toxocara canis.</title>
        <authorList>
            <person name="Zhu X.-Q."/>
            <person name="Korhonen P.K."/>
            <person name="Cai H."/>
            <person name="Young N.D."/>
            <person name="Nejsum P."/>
            <person name="von Samson-Himmelstjerna G."/>
            <person name="Boag P.R."/>
            <person name="Tan P."/>
            <person name="Li Q."/>
            <person name="Min J."/>
            <person name="Yang Y."/>
            <person name="Wang X."/>
            <person name="Fang X."/>
            <person name="Hall R.S."/>
            <person name="Hofmann A."/>
            <person name="Sternberg P.W."/>
            <person name="Jex A.R."/>
            <person name="Gasser R.B."/>
        </authorList>
    </citation>
    <scope>NUCLEOTIDE SEQUENCE [LARGE SCALE GENOMIC DNA]</scope>
    <source>
        <strain evidence="2">PN_DK_2014</strain>
    </source>
</reference>
<proteinExistence type="predicted"/>
<dbReference type="GO" id="GO:0006310">
    <property type="term" value="P:DNA recombination"/>
    <property type="evidence" value="ECO:0007669"/>
    <property type="project" value="InterPro"/>
</dbReference>
<feature type="coiled-coil region" evidence="1">
    <location>
        <begin position="400"/>
        <end position="458"/>
    </location>
</feature>
<dbReference type="Proteomes" id="UP000031036">
    <property type="component" value="Unassembled WGS sequence"/>
</dbReference>
<keyword evidence="1" id="KW-0175">Coiled coil</keyword>
<dbReference type="EMBL" id="JPKZ01002739">
    <property type="protein sequence ID" value="KHN75360.1"/>
    <property type="molecule type" value="Genomic_DNA"/>
</dbReference>
<dbReference type="CDD" id="cd17242">
    <property type="entry name" value="MobM_relaxase"/>
    <property type="match status" value="1"/>
</dbReference>
<comment type="caution">
    <text evidence="2">The sequence shown here is derived from an EMBL/GenBank/DDBJ whole genome shotgun (WGS) entry which is preliminary data.</text>
</comment>